<dbReference type="Proteomes" id="UP000774617">
    <property type="component" value="Unassembled WGS sequence"/>
</dbReference>
<feature type="compositionally biased region" description="Low complexity" evidence="1">
    <location>
        <begin position="639"/>
        <end position="650"/>
    </location>
</feature>
<keyword evidence="3" id="KW-0732">Signal</keyword>
<organism evidence="5 6">
    <name type="scientific">Macrophomina phaseolina</name>
    <dbReference type="NCBI Taxonomy" id="35725"/>
    <lineage>
        <taxon>Eukaryota</taxon>
        <taxon>Fungi</taxon>
        <taxon>Dikarya</taxon>
        <taxon>Ascomycota</taxon>
        <taxon>Pezizomycotina</taxon>
        <taxon>Dothideomycetes</taxon>
        <taxon>Dothideomycetes incertae sedis</taxon>
        <taxon>Botryosphaeriales</taxon>
        <taxon>Botryosphaeriaceae</taxon>
        <taxon>Macrophomina</taxon>
    </lineage>
</organism>
<evidence type="ECO:0000259" key="4">
    <source>
        <dbReference type="SMART" id="SM00736"/>
    </source>
</evidence>
<proteinExistence type="predicted"/>
<keyword evidence="2" id="KW-0812">Transmembrane</keyword>
<dbReference type="EMBL" id="JAGTJR010000004">
    <property type="protein sequence ID" value="KAH7061382.1"/>
    <property type="molecule type" value="Genomic_DNA"/>
</dbReference>
<keyword evidence="2" id="KW-0472">Membrane</keyword>
<feature type="compositionally biased region" description="Low complexity" evidence="1">
    <location>
        <begin position="621"/>
        <end position="631"/>
    </location>
</feature>
<evidence type="ECO:0000313" key="6">
    <source>
        <dbReference type="Proteomes" id="UP000774617"/>
    </source>
</evidence>
<keyword evidence="6" id="KW-1185">Reference proteome</keyword>
<feature type="compositionally biased region" description="Polar residues" evidence="1">
    <location>
        <begin position="716"/>
        <end position="730"/>
    </location>
</feature>
<feature type="non-terminal residue" evidence="5">
    <location>
        <position position="730"/>
    </location>
</feature>
<feature type="transmembrane region" description="Helical" evidence="2">
    <location>
        <begin position="427"/>
        <end position="450"/>
    </location>
</feature>
<evidence type="ECO:0000256" key="3">
    <source>
        <dbReference type="SAM" id="SignalP"/>
    </source>
</evidence>
<dbReference type="InterPro" id="IPR006644">
    <property type="entry name" value="Cadg"/>
</dbReference>
<feature type="domain" description="Dystroglycan-type cadherin-like" evidence="4">
    <location>
        <begin position="14"/>
        <end position="111"/>
    </location>
</feature>
<protein>
    <recommendedName>
        <fullName evidence="4">Dystroglycan-type cadherin-like domain-containing protein</fullName>
    </recommendedName>
</protein>
<reference evidence="5 6" key="1">
    <citation type="journal article" date="2021" name="Nat. Commun.">
        <title>Genetic determinants of endophytism in the Arabidopsis root mycobiome.</title>
        <authorList>
            <person name="Mesny F."/>
            <person name="Miyauchi S."/>
            <person name="Thiergart T."/>
            <person name="Pickel B."/>
            <person name="Atanasova L."/>
            <person name="Karlsson M."/>
            <person name="Huettel B."/>
            <person name="Barry K.W."/>
            <person name="Haridas S."/>
            <person name="Chen C."/>
            <person name="Bauer D."/>
            <person name="Andreopoulos W."/>
            <person name="Pangilinan J."/>
            <person name="LaButti K."/>
            <person name="Riley R."/>
            <person name="Lipzen A."/>
            <person name="Clum A."/>
            <person name="Drula E."/>
            <person name="Henrissat B."/>
            <person name="Kohler A."/>
            <person name="Grigoriev I.V."/>
            <person name="Martin F.M."/>
            <person name="Hacquard S."/>
        </authorList>
    </citation>
    <scope>NUCLEOTIDE SEQUENCE [LARGE SCALE GENOMIC DNA]</scope>
    <source>
        <strain evidence="5 6">MPI-SDFR-AT-0080</strain>
    </source>
</reference>
<feature type="region of interest" description="Disordered" evidence="1">
    <location>
        <begin position="503"/>
        <end position="540"/>
    </location>
</feature>
<feature type="compositionally biased region" description="Basic residues" evidence="1">
    <location>
        <begin position="584"/>
        <end position="593"/>
    </location>
</feature>
<gene>
    <name evidence="5" type="ORF">B0J12DRAFT_531754</name>
</gene>
<feature type="domain" description="Dystroglycan-type cadherin-like" evidence="4">
    <location>
        <begin position="113"/>
        <end position="221"/>
    </location>
</feature>
<comment type="caution">
    <text evidence="5">The sequence shown here is derived from an EMBL/GenBank/DDBJ whole genome shotgun (WGS) entry which is preliminary data.</text>
</comment>
<evidence type="ECO:0000256" key="2">
    <source>
        <dbReference type="SAM" id="Phobius"/>
    </source>
</evidence>
<dbReference type="SMART" id="SM00736">
    <property type="entry name" value="CADG"/>
    <property type="match status" value="2"/>
</dbReference>
<feature type="region of interest" description="Disordered" evidence="1">
    <location>
        <begin position="565"/>
        <end position="730"/>
    </location>
</feature>
<dbReference type="Gene3D" id="2.60.40.10">
    <property type="entry name" value="Immunoglobulins"/>
    <property type="match status" value="4"/>
</dbReference>
<sequence length="730" mass="77965">MILLLAAATEAAPTLSFPFNSQVPPVARASQPFDFEFSPGTFTPVSGDLEYSLSGSPKWLSLDSPNRRLYGTPTDQDIGAPEFTIIAEDATGSTPMQATLIVSAHPAPKLNVDLTNLLSKAGRLSGPSSLSLLPSKQYSIQFPADTFTSTSTAVLTYYATLSDRSPLPSWVSFNADPMVFSGTTSASPQTVDLMLIASDVTGFAGAWVIFTLSVSAHQLVFTNVTQNVSISGGSVVSITSLRDQLSFDGKPLAESDFENATANQPDWLSFDSKTLDISGTAPPRVNATTFTVSVADRLGDVANTTVQLVRDIDLLRGEVGSLNAIIGESAKFDFSTVVVKQPGLQVHVDLGTAAQWLHFDESSLTVEGEIPASASPETIRCTIKVTAAGGAQTSSEPFDIVVKAATMTGSNGTAGPIEKKNSTKNGAIIAVSVVCVVVAVIALVLGYLLYRRSRRSGRSGSPKRKKEDISRPIYHDDDWQMTEDAFVGDRDVEKGQGTVRRTEELPPQIGTPSPLKKAITERRGARGHKYKPSHTTSIGEGDREVLQSAIHSGDWSVAAGAVRSSPVSLGAGPSAREAEDSPVRGRRSTRSFRVHRDSQESYARRSAGLPTRRRIHGMGHGRASFGSPSRRFSSRRSRGASSYSSFSTLSTGMLSNSLLSPTGSQFPAPPPSPSATNRYSNAENRKSVRIVPGSPTAENSTILADTRPLDERRQSYIRNRATSRSPFFAA</sequence>
<evidence type="ECO:0000256" key="1">
    <source>
        <dbReference type="SAM" id="MobiDB-lite"/>
    </source>
</evidence>
<name>A0ABQ8GNP3_9PEZI</name>
<feature type="chain" id="PRO_5045238888" description="Dystroglycan-type cadherin-like domain-containing protein" evidence="3">
    <location>
        <begin position="17"/>
        <end position="730"/>
    </location>
</feature>
<feature type="signal peptide" evidence="3">
    <location>
        <begin position="1"/>
        <end position="16"/>
    </location>
</feature>
<feature type="compositionally biased region" description="Polar residues" evidence="1">
    <location>
        <begin position="651"/>
        <end position="665"/>
    </location>
</feature>
<keyword evidence="2" id="KW-1133">Transmembrane helix</keyword>
<dbReference type="InterPro" id="IPR013783">
    <property type="entry name" value="Ig-like_fold"/>
</dbReference>
<accession>A0ABQ8GNP3</accession>
<evidence type="ECO:0000313" key="5">
    <source>
        <dbReference type="EMBL" id="KAH7061382.1"/>
    </source>
</evidence>
<dbReference type="InterPro" id="IPR015919">
    <property type="entry name" value="Cadherin-like_sf"/>
</dbReference>
<dbReference type="SUPFAM" id="SSF49313">
    <property type="entry name" value="Cadherin-like"/>
    <property type="match status" value="3"/>
</dbReference>
<feature type="compositionally biased region" description="Basic and acidic residues" evidence="1">
    <location>
        <begin position="594"/>
        <end position="603"/>
    </location>
</feature>
<dbReference type="Pfam" id="PF05345">
    <property type="entry name" value="He_PIG"/>
    <property type="match status" value="3"/>
</dbReference>